<comment type="function">
    <text evidence="3">Required for maturation of 30S ribosomal subunits.</text>
</comment>
<gene>
    <name evidence="3 5" type="primary">rimP</name>
    <name evidence="5" type="ORF">ACFQ39_01585</name>
</gene>
<protein>
    <recommendedName>
        <fullName evidence="3">Ribosome maturation factor RimP</fullName>
    </recommendedName>
</protein>
<dbReference type="NCBIfam" id="NF002531">
    <property type="entry name" value="PRK02001.1"/>
    <property type="match status" value="1"/>
</dbReference>
<accession>A0ABW3Y186</accession>
<dbReference type="Proteomes" id="UP001597201">
    <property type="component" value="Unassembled WGS sequence"/>
</dbReference>
<dbReference type="EMBL" id="JBHTMY010000001">
    <property type="protein sequence ID" value="MFD1314293.1"/>
    <property type="molecule type" value="Genomic_DNA"/>
</dbReference>
<dbReference type="Pfam" id="PF02576">
    <property type="entry name" value="RimP_N"/>
    <property type="match status" value="1"/>
</dbReference>
<dbReference type="InterPro" id="IPR003728">
    <property type="entry name" value="Ribosome_maturation_RimP"/>
</dbReference>
<dbReference type="HAMAP" id="MF_01077">
    <property type="entry name" value="RimP"/>
    <property type="match status" value="1"/>
</dbReference>
<keyword evidence="1 3" id="KW-0963">Cytoplasm</keyword>
<organism evidence="5 6">
    <name type="scientific">Namhaeicola litoreus</name>
    <dbReference type="NCBI Taxonomy" id="1052145"/>
    <lineage>
        <taxon>Bacteria</taxon>
        <taxon>Pseudomonadati</taxon>
        <taxon>Bacteroidota</taxon>
        <taxon>Flavobacteriia</taxon>
        <taxon>Flavobacteriales</taxon>
        <taxon>Flavobacteriaceae</taxon>
        <taxon>Namhaeicola</taxon>
    </lineage>
</organism>
<name>A0ABW3Y186_9FLAO</name>
<evidence type="ECO:0000256" key="1">
    <source>
        <dbReference type="ARBA" id="ARBA00022490"/>
    </source>
</evidence>
<keyword evidence="6" id="KW-1185">Reference proteome</keyword>
<feature type="domain" description="Ribosome maturation factor RimP N-terminal" evidence="4">
    <location>
        <begin position="19"/>
        <end position="73"/>
    </location>
</feature>
<evidence type="ECO:0000313" key="6">
    <source>
        <dbReference type="Proteomes" id="UP001597201"/>
    </source>
</evidence>
<reference evidence="6" key="1">
    <citation type="journal article" date="2019" name="Int. J. Syst. Evol. Microbiol.">
        <title>The Global Catalogue of Microorganisms (GCM) 10K type strain sequencing project: providing services to taxonomists for standard genome sequencing and annotation.</title>
        <authorList>
            <consortium name="The Broad Institute Genomics Platform"/>
            <consortium name="The Broad Institute Genome Sequencing Center for Infectious Disease"/>
            <person name="Wu L."/>
            <person name="Ma J."/>
        </authorList>
    </citation>
    <scope>NUCLEOTIDE SEQUENCE [LARGE SCALE GENOMIC DNA]</scope>
    <source>
        <strain evidence="6">CCUG 61485</strain>
    </source>
</reference>
<dbReference type="PANTHER" id="PTHR33867">
    <property type="entry name" value="RIBOSOME MATURATION FACTOR RIMP"/>
    <property type="match status" value="1"/>
</dbReference>
<keyword evidence="2 3" id="KW-0690">Ribosome biogenesis</keyword>
<comment type="similarity">
    <text evidence="3">Belongs to the RimP family.</text>
</comment>
<comment type="caution">
    <text evidence="5">The sequence shown here is derived from an EMBL/GenBank/DDBJ whole genome shotgun (WGS) entry which is preliminary data.</text>
</comment>
<dbReference type="InterPro" id="IPR035956">
    <property type="entry name" value="RimP_N_sf"/>
</dbReference>
<dbReference type="SUPFAM" id="SSF75420">
    <property type="entry name" value="YhbC-like, N-terminal domain"/>
    <property type="match status" value="1"/>
</dbReference>
<comment type="subcellular location">
    <subcellularLocation>
        <location evidence="3">Cytoplasm</location>
    </subcellularLocation>
</comment>
<dbReference type="Gene3D" id="3.30.300.70">
    <property type="entry name" value="RimP-like superfamily, N-terminal"/>
    <property type="match status" value="1"/>
</dbReference>
<evidence type="ECO:0000256" key="2">
    <source>
        <dbReference type="ARBA" id="ARBA00022517"/>
    </source>
</evidence>
<evidence type="ECO:0000256" key="3">
    <source>
        <dbReference type="HAMAP-Rule" id="MF_01077"/>
    </source>
</evidence>
<dbReference type="RefSeq" id="WP_377175755.1">
    <property type="nucleotide sequence ID" value="NZ_JBHTMY010000001.1"/>
</dbReference>
<proteinExistence type="inferred from homology"/>
<dbReference type="PANTHER" id="PTHR33867:SF1">
    <property type="entry name" value="RIBOSOME MATURATION FACTOR RIMP"/>
    <property type="match status" value="1"/>
</dbReference>
<sequence>MNPEKVVHLVNEALEENESLFLLDLAISSSNKITVIVDGDAGVPLNECIRISRHVENNLDREEEDYALEVTTPDITEPLKSFRQYKKNIGRTMKVKTEEGTSEGVLQKVDDESIVILQTTREPKPVGKGKITVEREITIPIKEIKEAKVKIII</sequence>
<dbReference type="InterPro" id="IPR028989">
    <property type="entry name" value="RimP_N"/>
</dbReference>
<evidence type="ECO:0000313" key="5">
    <source>
        <dbReference type="EMBL" id="MFD1314293.1"/>
    </source>
</evidence>
<evidence type="ECO:0000259" key="4">
    <source>
        <dbReference type="Pfam" id="PF02576"/>
    </source>
</evidence>